<evidence type="ECO:0000256" key="7">
    <source>
        <dbReference type="ARBA" id="ARBA00023098"/>
    </source>
</evidence>
<dbReference type="GO" id="GO:0008654">
    <property type="term" value="P:phospholipid biosynthetic process"/>
    <property type="evidence" value="ECO:0007669"/>
    <property type="project" value="UniProtKB-KW"/>
</dbReference>
<dbReference type="InterPro" id="IPR050324">
    <property type="entry name" value="CDP-alcohol_PTase-I"/>
</dbReference>
<dbReference type="GO" id="GO:0016780">
    <property type="term" value="F:phosphotransferase activity, for other substituted phosphate groups"/>
    <property type="evidence" value="ECO:0007669"/>
    <property type="project" value="InterPro"/>
</dbReference>
<evidence type="ECO:0000256" key="8">
    <source>
        <dbReference type="ARBA" id="ARBA00023136"/>
    </source>
</evidence>
<keyword evidence="6 12" id="KW-1133">Transmembrane helix</keyword>
<sequence length="255" mass="28102">MWRAIIPNSFSMGNLTFGFFSMIIASKATGSNAENFHYFIAAGLCIMLAAVFDGLDGPLARLFKSQSQLGEQLDSLADLTTFGLAPGFLMYKIYLYDFSLSKSVLGTPWDIPIGMAIAAVFPLCAAFRLARFNVAHDPGSFVGLPSPVAGLLIAFLPLYNNNTEYLSRPVALAIFLSVGFLMISNIRYTKPQSQIRPNFTILRAIGFIAIVALLIYRFNLYYVVFGVVILYVASGLFAMVIHLTQKLRYRITSGE</sequence>
<dbReference type="RefSeq" id="WP_014804766.1">
    <property type="nucleotide sequence ID" value="NC_018020.1"/>
</dbReference>
<protein>
    <submittedName>
        <fullName evidence="13">CDP-diacylglycerol/serine O-phosphatidyltransferase</fullName>
    </submittedName>
</protein>
<comment type="subcellular location">
    <subcellularLocation>
        <location evidence="1">Membrane</location>
        <topology evidence="1">Multi-pass membrane protein</topology>
    </subcellularLocation>
</comment>
<evidence type="ECO:0000256" key="4">
    <source>
        <dbReference type="ARBA" id="ARBA00022679"/>
    </source>
</evidence>
<evidence type="ECO:0000313" key="13">
    <source>
        <dbReference type="EMBL" id="AFM14289.1"/>
    </source>
</evidence>
<dbReference type="InterPro" id="IPR043130">
    <property type="entry name" value="CDP-OH_PTrfase_TM_dom"/>
</dbReference>
<evidence type="ECO:0000256" key="12">
    <source>
        <dbReference type="SAM" id="Phobius"/>
    </source>
</evidence>
<reference evidence="13 14" key="1">
    <citation type="submission" date="2012-06" db="EMBL/GenBank/DDBJ databases">
        <title>The complete chromosome of genome of Turneriella parva DSM 21527.</title>
        <authorList>
            <consortium name="US DOE Joint Genome Institute (JGI-PGF)"/>
            <person name="Lucas S."/>
            <person name="Han J."/>
            <person name="Lapidus A."/>
            <person name="Bruce D."/>
            <person name="Goodwin L."/>
            <person name="Pitluck S."/>
            <person name="Peters L."/>
            <person name="Kyrpides N."/>
            <person name="Mavromatis K."/>
            <person name="Ivanova N."/>
            <person name="Mikhailova N."/>
            <person name="Chertkov O."/>
            <person name="Detter J.C."/>
            <person name="Tapia R."/>
            <person name="Han C."/>
            <person name="Land M."/>
            <person name="Hauser L."/>
            <person name="Markowitz V."/>
            <person name="Cheng J.-F."/>
            <person name="Hugenholtz P."/>
            <person name="Woyke T."/>
            <person name="Wu D."/>
            <person name="Gronow S."/>
            <person name="Wellnitz S."/>
            <person name="Brambilla E."/>
            <person name="Klenk H.-P."/>
            <person name="Eisen J.A."/>
        </authorList>
    </citation>
    <scope>NUCLEOTIDE SEQUENCE [LARGE SCALE GENOMIC DNA]</scope>
    <source>
        <strain evidence="14">ATCC BAA-1111 / DSM 21527 / NCTC 11395 / H</strain>
    </source>
</reference>
<keyword evidence="7" id="KW-0443">Lipid metabolism</keyword>
<dbReference type="STRING" id="869212.Turpa_3655"/>
<name>I4BAI2_TURPD</name>
<keyword evidence="9" id="KW-0594">Phospholipid biosynthesis</keyword>
<dbReference type="PATRIC" id="fig|869212.3.peg.3676"/>
<dbReference type="Pfam" id="PF01066">
    <property type="entry name" value="CDP-OH_P_transf"/>
    <property type="match status" value="1"/>
</dbReference>
<evidence type="ECO:0000256" key="11">
    <source>
        <dbReference type="RuleBase" id="RU003750"/>
    </source>
</evidence>
<keyword evidence="8 12" id="KW-0472">Membrane</keyword>
<gene>
    <name evidence="13" type="ordered locus">Turpa_3655</name>
</gene>
<feature type="transmembrane region" description="Helical" evidence="12">
    <location>
        <begin position="222"/>
        <end position="243"/>
    </location>
</feature>
<evidence type="ECO:0000256" key="10">
    <source>
        <dbReference type="ARBA" id="ARBA00023264"/>
    </source>
</evidence>
<keyword evidence="5 12" id="KW-0812">Transmembrane</keyword>
<evidence type="ECO:0000313" key="14">
    <source>
        <dbReference type="Proteomes" id="UP000006048"/>
    </source>
</evidence>
<dbReference type="GO" id="GO:0016020">
    <property type="term" value="C:membrane"/>
    <property type="evidence" value="ECO:0007669"/>
    <property type="project" value="UniProtKB-SubCell"/>
</dbReference>
<organism evidence="13 14">
    <name type="scientific">Turneriella parva (strain ATCC BAA-1111 / DSM 21527 / NCTC 11395 / H)</name>
    <name type="common">Leptospira parva</name>
    <dbReference type="NCBI Taxonomy" id="869212"/>
    <lineage>
        <taxon>Bacteria</taxon>
        <taxon>Pseudomonadati</taxon>
        <taxon>Spirochaetota</taxon>
        <taxon>Spirochaetia</taxon>
        <taxon>Leptospirales</taxon>
        <taxon>Leptospiraceae</taxon>
        <taxon>Turneriella</taxon>
    </lineage>
</organism>
<feature type="transmembrane region" description="Helical" evidence="12">
    <location>
        <begin position="198"/>
        <end position="216"/>
    </location>
</feature>
<dbReference type="HOGENOM" id="CLU_049944_3_0_12"/>
<evidence type="ECO:0000256" key="2">
    <source>
        <dbReference type="ARBA" id="ARBA00010441"/>
    </source>
</evidence>
<dbReference type="AlphaFoldDB" id="I4BAI2"/>
<feature type="transmembrane region" description="Helical" evidence="12">
    <location>
        <begin position="141"/>
        <end position="159"/>
    </location>
</feature>
<feature type="transmembrane region" description="Helical" evidence="12">
    <location>
        <begin position="165"/>
        <end position="186"/>
    </location>
</feature>
<keyword evidence="4 11" id="KW-0808">Transferase</keyword>
<feature type="transmembrane region" description="Helical" evidence="12">
    <location>
        <begin position="12"/>
        <end position="30"/>
    </location>
</feature>
<evidence type="ECO:0000256" key="5">
    <source>
        <dbReference type="ARBA" id="ARBA00022692"/>
    </source>
</evidence>
<dbReference type="KEGG" id="tpx:Turpa_3655"/>
<dbReference type="PANTHER" id="PTHR14269">
    <property type="entry name" value="CDP-DIACYLGLYCEROL--GLYCEROL-3-PHOSPHATE 3-PHOSPHATIDYLTRANSFERASE-RELATED"/>
    <property type="match status" value="1"/>
</dbReference>
<keyword evidence="10" id="KW-1208">Phospholipid metabolism</keyword>
<evidence type="ECO:0000256" key="9">
    <source>
        <dbReference type="ARBA" id="ARBA00023209"/>
    </source>
</evidence>
<proteinExistence type="inferred from homology"/>
<dbReference type="PROSITE" id="PS00379">
    <property type="entry name" value="CDP_ALCOHOL_P_TRANSF"/>
    <property type="match status" value="1"/>
</dbReference>
<dbReference type="Gene3D" id="1.20.120.1760">
    <property type="match status" value="1"/>
</dbReference>
<feature type="transmembrane region" description="Helical" evidence="12">
    <location>
        <begin position="36"/>
        <end position="55"/>
    </location>
</feature>
<keyword evidence="3" id="KW-0444">Lipid biosynthesis</keyword>
<comment type="similarity">
    <text evidence="2 11">Belongs to the CDP-alcohol phosphatidyltransferase class-I family.</text>
</comment>
<dbReference type="OrthoDB" id="9777147at2"/>
<feature type="transmembrane region" description="Helical" evidence="12">
    <location>
        <begin position="111"/>
        <end position="129"/>
    </location>
</feature>
<dbReference type="PANTHER" id="PTHR14269:SF61">
    <property type="entry name" value="CDP-DIACYLGLYCEROL--SERINE O-PHOSPHATIDYLTRANSFERASE"/>
    <property type="match status" value="1"/>
</dbReference>
<dbReference type="Proteomes" id="UP000006048">
    <property type="component" value="Chromosome"/>
</dbReference>
<dbReference type="InterPro" id="IPR000462">
    <property type="entry name" value="CDP-OH_P_trans"/>
</dbReference>
<evidence type="ECO:0000256" key="1">
    <source>
        <dbReference type="ARBA" id="ARBA00004141"/>
    </source>
</evidence>
<evidence type="ECO:0000256" key="3">
    <source>
        <dbReference type="ARBA" id="ARBA00022516"/>
    </source>
</evidence>
<dbReference type="EMBL" id="CP002959">
    <property type="protein sequence ID" value="AFM14289.1"/>
    <property type="molecule type" value="Genomic_DNA"/>
</dbReference>
<dbReference type="InterPro" id="IPR048254">
    <property type="entry name" value="CDP_ALCOHOL_P_TRANSF_CS"/>
</dbReference>
<keyword evidence="14" id="KW-1185">Reference proteome</keyword>
<accession>I4BAI2</accession>
<evidence type="ECO:0000256" key="6">
    <source>
        <dbReference type="ARBA" id="ARBA00022989"/>
    </source>
</evidence>